<dbReference type="EMBL" id="WVTA01000003">
    <property type="protein sequence ID" value="KAK3214406.1"/>
    <property type="molecule type" value="Genomic_DNA"/>
</dbReference>
<reference evidence="2 3" key="1">
    <citation type="submission" date="2021-02" db="EMBL/GenBank/DDBJ databases">
        <title>Genome assembly of Pseudopithomyces chartarum.</title>
        <authorList>
            <person name="Jauregui R."/>
            <person name="Singh J."/>
            <person name="Voisey C."/>
        </authorList>
    </citation>
    <scope>NUCLEOTIDE SEQUENCE [LARGE SCALE GENOMIC DNA]</scope>
    <source>
        <strain evidence="2 3">AGR01</strain>
    </source>
</reference>
<sequence>MTTPPVQQIYEILNEMYGGGQTSSQIFQMEFPARVLDKGTYDYAGSDTINAQQLKPQVVQEAEYRLANDLYGLGKTIGGPSGSKLSEAYSDILFGLIPTVSPTDTVADLLHTDQDRVCQWLLAPVANWTPPKHDILEDIPDDYEEHKPEHPTPLLKPDEGEGDRSTLPRVDLYQKLMDAYEADRFRWATFKAKARPKDMAKASPSAIDDYNRMLANYAPIVDKKLEALWTMLLVRGQYHRVRRFIGFVDVESAPESLQRAKESLRASVMRSIDDSEDIYPVYFTPATWASKLSTAFKPEDLLSSETVVRDQMFSKEKERSQLLTKRNQVKASQQDVKPLEDAEIAARNTYLESRDKMIAGYSDTAVQLIRCIFDAKLQNARNEESLLTDLGDKKEIDDIMTLGAQPPLKDDQWKELKTMQYTCIQNQTALQRASEAVARAQLGAASARGGDATSYLYELDERIASLTIDIDYLSQILEKSANATLVKLTKPGKPGEDPLDDATIHVVPTKASLVPQEGDASIWQEVCKGLEKSSSYTTTMAAAHASHLDWSVNLFFGSASGSSNESGGSSLDRHQSSNTKIDIAFRCMKVVMNRPWFNAGVLGRTQEYYRNFRTPITAGSPDALKAAFLQPDPVQGPAATTLTNASKAILPAYPVAFIVVKDVHIVLTSDSNFQDSEVADIQKSMSAGGGLLCFSCAKSESSTEHRTAASVAHDGSTLSIKIPAPQIIGWIQQLTPQDMCQQSYGPIDQKEFLSFQDNQGSGTKPAPGPAPTPNPNPNPDPNPAPTLNPNPALAPSP</sequence>
<evidence type="ECO:0000313" key="3">
    <source>
        <dbReference type="Proteomes" id="UP001280581"/>
    </source>
</evidence>
<gene>
    <name evidence="2" type="ORF">GRF29_19g7374</name>
</gene>
<accession>A0AAN6M5C1</accession>
<proteinExistence type="predicted"/>
<evidence type="ECO:0000256" key="1">
    <source>
        <dbReference type="SAM" id="MobiDB-lite"/>
    </source>
</evidence>
<protein>
    <submittedName>
        <fullName evidence="2">Uncharacterized protein</fullName>
    </submittedName>
</protein>
<dbReference type="Proteomes" id="UP001280581">
    <property type="component" value="Unassembled WGS sequence"/>
</dbReference>
<evidence type="ECO:0000313" key="2">
    <source>
        <dbReference type="EMBL" id="KAK3214406.1"/>
    </source>
</evidence>
<feature type="compositionally biased region" description="Basic and acidic residues" evidence="1">
    <location>
        <begin position="144"/>
        <end position="165"/>
    </location>
</feature>
<dbReference type="AlphaFoldDB" id="A0AAN6M5C1"/>
<keyword evidence="3" id="KW-1185">Reference proteome</keyword>
<feature type="compositionally biased region" description="Pro residues" evidence="1">
    <location>
        <begin position="766"/>
        <end position="797"/>
    </location>
</feature>
<comment type="caution">
    <text evidence="2">The sequence shown here is derived from an EMBL/GenBank/DDBJ whole genome shotgun (WGS) entry which is preliminary data.</text>
</comment>
<feature type="region of interest" description="Disordered" evidence="1">
    <location>
        <begin position="142"/>
        <end position="165"/>
    </location>
</feature>
<organism evidence="2 3">
    <name type="scientific">Pseudopithomyces chartarum</name>
    <dbReference type="NCBI Taxonomy" id="1892770"/>
    <lineage>
        <taxon>Eukaryota</taxon>
        <taxon>Fungi</taxon>
        <taxon>Dikarya</taxon>
        <taxon>Ascomycota</taxon>
        <taxon>Pezizomycotina</taxon>
        <taxon>Dothideomycetes</taxon>
        <taxon>Pleosporomycetidae</taxon>
        <taxon>Pleosporales</taxon>
        <taxon>Massarineae</taxon>
        <taxon>Didymosphaeriaceae</taxon>
        <taxon>Pseudopithomyces</taxon>
    </lineage>
</organism>
<name>A0AAN6M5C1_9PLEO</name>
<feature type="region of interest" description="Disordered" evidence="1">
    <location>
        <begin position="753"/>
        <end position="797"/>
    </location>
</feature>